<sequence length="978" mass="112181">MSDHIFFPFDNSSHVQKYKEDLLNHPEFKTNDFTPAFPFNIMHNPYFNIDEIISSILRSKTSENSIDLGSLIMQAPDELIDFSTLDFSQLASLNRLGPQLKSELELGQEFGLGDLVQIDYLTKIKNILPIFIRCSIEEISKKEYIKPVSLIMREFPDHPITTIFRILFYARMILISKNPQEIKFNLENALIQVNPLIQKLCDDQEIEFNKELITFIFPFLLPKITEIICSAVMYSFDLTIGVEPTKFNLLNLLGQYFVLIASNYPPSFEKTGWQTFSKYFSKFGSTQLIEDKNYPDYSFIIKFPHLVEPAVIACCVTDLINSFNLLSYLGLSLSNYKKMELYGVLISLIHENQSFGRSVSKSLINISRYQFYSSSFEEFKRDLSIVEPKNLAAALYGLMAAFNFDEDFAQFEMTHKLSLLISDLISDCHRDKLHLNGFQRLAEMNAEEIKTVFDYAHLSNALVARYCRKNDQKEIEKKHIDLSELAIWLNENNFLNSLEKFLNDCIQKKSFLDFKFAQPFIVAASRYIEIKAVTLSLTNKEYLGINVDFVLNLYHSILLAGPALMTKKQNFTTLSCDLYKARSIIARSIESQCPNFLFVASEFVKTRRMSLLEPFIIFISDYLLFSASFNSELFVSIVNDSLPYFLKAAMLTESTIVSKAVVNILTKLCQKLSLQVIDPLIVSIIEFFSSHVNKYEQSKDSAREATKVLFYLRELSSDPYGKICIVSNSKINLLCNLLNTCLARQMSQEVKYLTLTALELITNLLCPSITLNLNLDFILRCGSEIPPSYSTENIITAICALLNPEKADSLNDKVLIGAIRALRYGCENPFIVRILNGVPQFKLNINDFEKKTKVFQKSEFYLTLLELTYVIAKVDSDYAFELIGLAEDATILSKPELKKEKIAGDIYNLSKKDAIKKYPEFLLSVIQKSYNSDKVKYSSEKIKSAKSPMPPNTSTSYMDELPKDFYENYFDVQYKKKK</sequence>
<dbReference type="Proteomes" id="UP001470230">
    <property type="component" value="Unassembled WGS sequence"/>
</dbReference>
<dbReference type="SUPFAM" id="SSF48371">
    <property type="entry name" value="ARM repeat"/>
    <property type="match status" value="1"/>
</dbReference>
<accession>A0ABR2IBW3</accession>
<organism evidence="1 2">
    <name type="scientific">Tritrichomonas musculus</name>
    <dbReference type="NCBI Taxonomy" id="1915356"/>
    <lineage>
        <taxon>Eukaryota</taxon>
        <taxon>Metamonada</taxon>
        <taxon>Parabasalia</taxon>
        <taxon>Tritrichomonadida</taxon>
        <taxon>Tritrichomonadidae</taxon>
        <taxon>Tritrichomonas</taxon>
    </lineage>
</organism>
<gene>
    <name evidence="1" type="ORF">M9Y10_012195</name>
</gene>
<name>A0ABR2IBW3_9EUKA</name>
<reference evidence="1 2" key="1">
    <citation type="submission" date="2024-04" db="EMBL/GenBank/DDBJ databases">
        <title>Tritrichomonas musculus Genome.</title>
        <authorList>
            <person name="Alves-Ferreira E."/>
            <person name="Grigg M."/>
            <person name="Lorenzi H."/>
            <person name="Galac M."/>
        </authorList>
    </citation>
    <scope>NUCLEOTIDE SEQUENCE [LARGE SCALE GENOMIC DNA]</scope>
    <source>
        <strain evidence="1 2">EAF2021</strain>
    </source>
</reference>
<dbReference type="EMBL" id="JAPFFF010000018">
    <property type="protein sequence ID" value="KAK8860530.1"/>
    <property type="molecule type" value="Genomic_DNA"/>
</dbReference>
<proteinExistence type="predicted"/>
<evidence type="ECO:0000313" key="1">
    <source>
        <dbReference type="EMBL" id="KAK8860530.1"/>
    </source>
</evidence>
<dbReference type="InterPro" id="IPR016024">
    <property type="entry name" value="ARM-type_fold"/>
</dbReference>
<protein>
    <submittedName>
        <fullName evidence="1">Uncharacterized protein</fullName>
    </submittedName>
</protein>
<evidence type="ECO:0000313" key="2">
    <source>
        <dbReference type="Proteomes" id="UP001470230"/>
    </source>
</evidence>
<comment type="caution">
    <text evidence="1">The sequence shown here is derived from an EMBL/GenBank/DDBJ whole genome shotgun (WGS) entry which is preliminary data.</text>
</comment>
<keyword evidence="2" id="KW-1185">Reference proteome</keyword>